<dbReference type="eggNOG" id="COG0438">
    <property type="taxonomic scope" value="Bacteria"/>
</dbReference>
<dbReference type="PANTHER" id="PTHR12526">
    <property type="entry name" value="GLYCOSYLTRANSFERASE"/>
    <property type="match status" value="1"/>
</dbReference>
<evidence type="ECO:0000259" key="1">
    <source>
        <dbReference type="Pfam" id="PF00534"/>
    </source>
</evidence>
<feature type="domain" description="Glycosyl transferase family 1" evidence="1">
    <location>
        <begin position="196"/>
        <end position="353"/>
    </location>
</feature>
<sequence>MNSATIALVTHQVVARGDGQGRVNYEIAQAALAAGFHLQIVAMLCDGSLAAHPGVHFTEINYGRLPTQLLRNYAFARAGGRWLRTHRTAYNLIHTCGYVTEVPADVNTAHFVHRGWLKSDAYPFAWTGGTYSAYQQFYTVRNAALERRAFLSARRVVAVSRKIADELRGIGVKDERLCVIHNGVDVQEFRPGTGDRAHFGLPVDRVIFLFAGDIRTPRKGLDTVLTALSATPDSHLAVAGAVKGSPFPALARALGVGDRVHFLGKIDEMPALMRSVDNFVFPSRYEPMGLVILEAMASGLPVLTAKTAGGAEILGHGGRVLSDPNDTATLGHWMRELTADEGLRRRMGAAGREIAERHTWDRMAAAYLALYDELLSAKKSPRSLFQGGDS</sequence>
<organism evidence="3 4">
    <name type="scientific">Acidithiobacillus ferrooxidans (strain ATCC 23270 / DSM 14882 / CIP 104768 / NCIMB 8455)</name>
    <name type="common">Ferrobacillus ferrooxidans (strain ATCC 23270)</name>
    <dbReference type="NCBI Taxonomy" id="243159"/>
    <lineage>
        <taxon>Bacteria</taxon>
        <taxon>Pseudomonadati</taxon>
        <taxon>Pseudomonadota</taxon>
        <taxon>Acidithiobacillia</taxon>
        <taxon>Acidithiobacillales</taxon>
        <taxon>Acidithiobacillaceae</taxon>
        <taxon>Acidithiobacillus</taxon>
    </lineage>
</organism>
<dbReference type="Gene3D" id="3.40.50.2000">
    <property type="entry name" value="Glycogen Phosphorylase B"/>
    <property type="match status" value="2"/>
</dbReference>
<dbReference type="InterPro" id="IPR028098">
    <property type="entry name" value="Glyco_trans_4-like_N"/>
</dbReference>
<dbReference type="Proteomes" id="UP000001362">
    <property type="component" value="Chromosome"/>
</dbReference>
<dbReference type="PANTHER" id="PTHR12526:SF635">
    <property type="entry name" value="GLYCOSYL TRANSFERASE GROUP 1"/>
    <property type="match status" value="1"/>
</dbReference>
<evidence type="ECO:0000313" key="4">
    <source>
        <dbReference type="Proteomes" id="UP000001362"/>
    </source>
</evidence>
<evidence type="ECO:0000259" key="2">
    <source>
        <dbReference type="Pfam" id="PF13439"/>
    </source>
</evidence>
<dbReference type="SUPFAM" id="SSF53756">
    <property type="entry name" value="UDP-Glycosyltransferase/glycogen phosphorylase"/>
    <property type="match status" value="1"/>
</dbReference>
<keyword evidence="4" id="KW-1185">Reference proteome</keyword>
<protein>
    <submittedName>
        <fullName evidence="3">Glycosyl transferase, group 1 family protein</fullName>
    </submittedName>
</protein>
<dbReference type="CAZy" id="GT4">
    <property type="family name" value="Glycosyltransferase Family 4"/>
</dbReference>
<dbReference type="EMBL" id="CP001219">
    <property type="protein sequence ID" value="ACK77834.1"/>
    <property type="molecule type" value="Genomic_DNA"/>
</dbReference>
<evidence type="ECO:0000313" key="3">
    <source>
        <dbReference type="EMBL" id="ACK77834.1"/>
    </source>
</evidence>
<dbReference type="GeneID" id="65280589"/>
<name>B7J9F6_ACIF2</name>
<dbReference type="PaxDb" id="243159-AFE_1351"/>
<dbReference type="AlphaFoldDB" id="B7J9F6"/>
<accession>B7J9F6</accession>
<keyword evidence="3" id="KW-0808">Transferase</keyword>
<dbReference type="HOGENOM" id="CLU_009583_2_5_6"/>
<dbReference type="InterPro" id="IPR001296">
    <property type="entry name" value="Glyco_trans_1"/>
</dbReference>
<dbReference type="KEGG" id="afr:AFE_1351"/>
<feature type="domain" description="Glycosyltransferase subfamily 4-like N-terminal" evidence="2">
    <location>
        <begin position="18"/>
        <end position="187"/>
    </location>
</feature>
<dbReference type="CDD" id="cd03801">
    <property type="entry name" value="GT4_PimA-like"/>
    <property type="match status" value="1"/>
</dbReference>
<dbReference type="Pfam" id="PF00534">
    <property type="entry name" value="Glycos_transf_1"/>
    <property type="match status" value="1"/>
</dbReference>
<dbReference type="Pfam" id="PF13439">
    <property type="entry name" value="Glyco_transf_4"/>
    <property type="match status" value="1"/>
</dbReference>
<proteinExistence type="predicted"/>
<dbReference type="GO" id="GO:0016757">
    <property type="term" value="F:glycosyltransferase activity"/>
    <property type="evidence" value="ECO:0007669"/>
    <property type="project" value="InterPro"/>
</dbReference>
<dbReference type="STRING" id="243159.AFE_1351"/>
<reference evidence="3 4" key="1">
    <citation type="journal article" date="2008" name="BMC Genomics">
        <title>Acidithiobacillus ferrooxidans metabolism: from genome sequence to industrial applications.</title>
        <authorList>
            <person name="Valdes J."/>
            <person name="Pedroso I."/>
            <person name="Quatrini R."/>
            <person name="Dodson R.J."/>
            <person name="Tettelin H."/>
            <person name="Blake R.II."/>
            <person name="Eisen J.A."/>
            <person name="Holmes D.S."/>
        </authorList>
    </citation>
    <scope>NUCLEOTIDE SEQUENCE [LARGE SCALE GENOMIC DNA]</scope>
    <source>
        <strain evidence="4">ATCC 23270 / DSM 14882 / CIP 104768 / NCIMB 8455</strain>
    </source>
</reference>
<dbReference type="RefSeq" id="WP_012607022.1">
    <property type="nucleotide sequence ID" value="NC_011761.1"/>
</dbReference>
<gene>
    <name evidence="3" type="ordered locus">AFE_1351</name>
</gene>